<accession>A0ABS7E2V3</accession>
<organism evidence="5 6">
    <name type="scientific">Shewanella nanhaiensis</name>
    <dbReference type="NCBI Taxonomy" id="2864872"/>
    <lineage>
        <taxon>Bacteria</taxon>
        <taxon>Pseudomonadati</taxon>
        <taxon>Pseudomonadota</taxon>
        <taxon>Gammaproteobacteria</taxon>
        <taxon>Alteromonadales</taxon>
        <taxon>Shewanellaceae</taxon>
        <taxon>Shewanella</taxon>
    </lineage>
</organism>
<gene>
    <name evidence="5" type="ORF">K0625_09640</name>
</gene>
<protein>
    <submittedName>
        <fullName evidence="5">AraC family transcriptional regulator</fullName>
    </submittedName>
</protein>
<dbReference type="SUPFAM" id="SSF46689">
    <property type="entry name" value="Homeodomain-like"/>
    <property type="match status" value="2"/>
</dbReference>
<dbReference type="InterPro" id="IPR018060">
    <property type="entry name" value="HTH_AraC"/>
</dbReference>
<sequence>MSENHNKHISFNDSHKICFRQHALTENLSWAHYQNSEERLFYINDKQHTLSMYLSGGYETHRTDIQADFGGPGRFSLMPKDSESRWQLGIPQQFMHLYFDDNYLKQLALKVFDMDPRTIEVPELTFFENQGLESLFRYQVANIDWHTQSHLALEQITNTVLVSMLQSSGLTKSLNRIKGGLSPHVARLISDYIQQHYHRQIYLCELADLAQLSEYHFCRMFKESFARTPQEYLTYIRIEQVKHLLKTSAQSLSDIALDCGFANQSHMGRYFKKQFGITPRAFQKSQL</sequence>
<evidence type="ECO:0000256" key="1">
    <source>
        <dbReference type="ARBA" id="ARBA00023015"/>
    </source>
</evidence>
<evidence type="ECO:0000256" key="3">
    <source>
        <dbReference type="ARBA" id="ARBA00023163"/>
    </source>
</evidence>
<dbReference type="PANTHER" id="PTHR46796:SF6">
    <property type="entry name" value="ARAC SUBFAMILY"/>
    <property type="match status" value="1"/>
</dbReference>
<dbReference type="Pfam" id="PF12833">
    <property type="entry name" value="HTH_18"/>
    <property type="match status" value="1"/>
</dbReference>
<keyword evidence="6" id="KW-1185">Reference proteome</keyword>
<feature type="domain" description="HTH araC/xylS-type" evidence="4">
    <location>
        <begin position="187"/>
        <end position="285"/>
    </location>
</feature>
<evidence type="ECO:0000256" key="2">
    <source>
        <dbReference type="ARBA" id="ARBA00023125"/>
    </source>
</evidence>
<dbReference type="PANTHER" id="PTHR46796">
    <property type="entry name" value="HTH-TYPE TRANSCRIPTIONAL ACTIVATOR RHAS-RELATED"/>
    <property type="match status" value="1"/>
</dbReference>
<dbReference type="Proteomes" id="UP001195963">
    <property type="component" value="Unassembled WGS sequence"/>
</dbReference>
<comment type="caution">
    <text evidence="5">The sequence shown here is derived from an EMBL/GenBank/DDBJ whole genome shotgun (WGS) entry which is preliminary data.</text>
</comment>
<evidence type="ECO:0000259" key="4">
    <source>
        <dbReference type="PROSITE" id="PS01124"/>
    </source>
</evidence>
<dbReference type="SMART" id="SM00342">
    <property type="entry name" value="HTH_ARAC"/>
    <property type="match status" value="1"/>
</dbReference>
<keyword evidence="1" id="KW-0805">Transcription regulation</keyword>
<dbReference type="Gene3D" id="1.10.10.60">
    <property type="entry name" value="Homeodomain-like"/>
    <property type="match status" value="2"/>
</dbReference>
<dbReference type="InterPro" id="IPR050204">
    <property type="entry name" value="AraC_XylS_family_regulators"/>
</dbReference>
<dbReference type="RefSeq" id="WP_220109491.1">
    <property type="nucleotide sequence ID" value="NZ_JAHZST010000005.1"/>
</dbReference>
<dbReference type="InterPro" id="IPR009057">
    <property type="entry name" value="Homeodomain-like_sf"/>
</dbReference>
<name>A0ABS7E2V3_9GAMM</name>
<dbReference type="EMBL" id="JAHZST010000005">
    <property type="protein sequence ID" value="MBW8183934.1"/>
    <property type="molecule type" value="Genomic_DNA"/>
</dbReference>
<proteinExistence type="predicted"/>
<keyword evidence="3" id="KW-0804">Transcription</keyword>
<keyword evidence="2" id="KW-0238">DNA-binding</keyword>
<dbReference type="PROSITE" id="PS01124">
    <property type="entry name" value="HTH_ARAC_FAMILY_2"/>
    <property type="match status" value="1"/>
</dbReference>
<evidence type="ECO:0000313" key="6">
    <source>
        <dbReference type="Proteomes" id="UP001195963"/>
    </source>
</evidence>
<evidence type="ECO:0000313" key="5">
    <source>
        <dbReference type="EMBL" id="MBW8183934.1"/>
    </source>
</evidence>
<reference evidence="5 6" key="1">
    <citation type="submission" date="2021-07" db="EMBL/GenBank/DDBJ databases">
        <title>Shewanella sp. nov, isolated from SCS.</title>
        <authorList>
            <person name="Cao W.R."/>
        </authorList>
    </citation>
    <scope>NUCLEOTIDE SEQUENCE [LARGE SCALE GENOMIC DNA]</scope>
    <source>
        <strain evidence="5 6">NR704-98</strain>
    </source>
</reference>